<dbReference type="PANTHER" id="PTHR24039">
    <property type="entry name" value="FIBRILLIN-RELATED"/>
    <property type="match status" value="1"/>
</dbReference>
<evidence type="ECO:0000259" key="8">
    <source>
        <dbReference type="PROSITE" id="PS50026"/>
    </source>
</evidence>
<dbReference type="Gene3D" id="2.10.25.10">
    <property type="entry name" value="Laminin"/>
    <property type="match status" value="9"/>
</dbReference>
<keyword evidence="6" id="KW-0325">Glycoprotein</keyword>
<organism evidence="9 10">
    <name type="scientific">Mya arenaria</name>
    <name type="common">Soft-shell clam</name>
    <dbReference type="NCBI Taxonomy" id="6604"/>
    <lineage>
        <taxon>Eukaryota</taxon>
        <taxon>Metazoa</taxon>
        <taxon>Spiralia</taxon>
        <taxon>Lophotrochozoa</taxon>
        <taxon>Mollusca</taxon>
        <taxon>Bivalvia</taxon>
        <taxon>Autobranchia</taxon>
        <taxon>Heteroconchia</taxon>
        <taxon>Euheterodonta</taxon>
        <taxon>Imparidentia</taxon>
        <taxon>Neoheterodontei</taxon>
        <taxon>Myida</taxon>
        <taxon>Myoidea</taxon>
        <taxon>Myidae</taxon>
        <taxon>Mya</taxon>
    </lineage>
</organism>
<evidence type="ECO:0000256" key="4">
    <source>
        <dbReference type="ARBA" id="ARBA00022837"/>
    </source>
</evidence>
<evidence type="ECO:0000256" key="2">
    <source>
        <dbReference type="ARBA" id="ARBA00022729"/>
    </source>
</evidence>
<keyword evidence="2" id="KW-0732">Signal</keyword>
<dbReference type="PRINTS" id="PR00907">
    <property type="entry name" value="THRMBOMODULN"/>
</dbReference>
<keyword evidence="5 7" id="KW-1015">Disulfide bond</keyword>
<dbReference type="PROSITE" id="PS50026">
    <property type="entry name" value="EGF_3"/>
    <property type="match status" value="5"/>
</dbReference>
<dbReference type="InterPro" id="IPR000152">
    <property type="entry name" value="EGF-type_Asp/Asn_hydroxyl_site"/>
</dbReference>
<evidence type="ECO:0000313" key="9">
    <source>
        <dbReference type="EMBL" id="WAR25022.1"/>
    </source>
</evidence>
<dbReference type="Pfam" id="PF12662">
    <property type="entry name" value="cEGF"/>
    <property type="match status" value="1"/>
</dbReference>
<feature type="domain" description="EGF-like" evidence="8">
    <location>
        <begin position="377"/>
        <end position="416"/>
    </location>
</feature>
<dbReference type="InterPro" id="IPR018097">
    <property type="entry name" value="EGF_Ca-bd_CS"/>
</dbReference>
<feature type="domain" description="EGF-like" evidence="8">
    <location>
        <begin position="1"/>
        <end position="42"/>
    </location>
</feature>
<dbReference type="PROSITE" id="PS00010">
    <property type="entry name" value="ASX_HYDROXYL"/>
    <property type="match status" value="5"/>
</dbReference>
<dbReference type="CDD" id="cd00054">
    <property type="entry name" value="EGF_CA"/>
    <property type="match status" value="2"/>
</dbReference>
<dbReference type="InterPro" id="IPR013032">
    <property type="entry name" value="EGF-like_CS"/>
</dbReference>
<dbReference type="SMART" id="SM00181">
    <property type="entry name" value="EGF"/>
    <property type="match status" value="8"/>
</dbReference>
<reference evidence="9" key="1">
    <citation type="submission" date="2022-11" db="EMBL/GenBank/DDBJ databases">
        <title>Centuries of genome instability and evolution in soft-shell clam transmissible cancer (bioRxiv).</title>
        <authorList>
            <person name="Hart S.F.M."/>
            <person name="Yonemitsu M.A."/>
            <person name="Giersch R.M."/>
            <person name="Beal B.F."/>
            <person name="Arriagada G."/>
            <person name="Davis B.W."/>
            <person name="Ostrander E.A."/>
            <person name="Goff S.P."/>
            <person name="Metzger M.J."/>
        </authorList>
    </citation>
    <scope>NUCLEOTIDE SEQUENCE</scope>
    <source>
        <strain evidence="9">MELC-2E11</strain>
        <tissue evidence="9">Siphon/mantle</tissue>
    </source>
</reference>
<dbReference type="Pfam" id="PF12661">
    <property type="entry name" value="hEGF"/>
    <property type="match status" value="1"/>
</dbReference>
<sequence>IDECGTDVDLCEASATCVNNAGSYACRCAEGYVLKSNGLGCEDFVPEYVCSEYVPEQKLWWLCPPDTLKNDCIKKCGMCDEIKLTVITFHISTHFRFVLIVDNDECATVSTNDCDSSHGTCTNTAGSYSCSCTSGYTGDGYTCVDLNECNEADRGGCAQGCSNTIGGHSCFCGQGYTLNADGLACNDIDECLSSSTNNCYNNSYCSNTGGSYTCTCPTDFVLKADGVTCQSINQCSSDNTCEYTCNRINDVDTCTCQNGYQLNQDGSTCSDINECDAAGSTLCLDINNVVCQNTEGGYTCVCKDAFYTQLEPDRCVNKDECLTNPCSATSVCEDLVGDPGYRCDCMTGYTNVDGTCTGDYTCACNSGYQGNGVTCTEVDECALGTHECDQIVGSCANTPGSYTCSCDGGYALGNDLTSCI</sequence>
<feature type="non-terminal residue" evidence="9">
    <location>
        <position position="420"/>
    </location>
</feature>
<dbReference type="Proteomes" id="UP001164746">
    <property type="component" value="Chromosome 14"/>
</dbReference>
<evidence type="ECO:0000256" key="6">
    <source>
        <dbReference type="ARBA" id="ARBA00023180"/>
    </source>
</evidence>
<dbReference type="InterPro" id="IPR009030">
    <property type="entry name" value="Growth_fac_rcpt_cys_sf"/>
</dbReference>
<keyword evidence="1 7" id="KW-0245">EGF-like domain</keyword>
<feature type="disulfide bond" evidence="7">
    <location>
        <begin position="326"/>
        <end position="343"/>
    </location>
</feature>
<evidence type="ECO:0000256" key="1">
    <source>
        <dbReference type="ARBA" id="ARBA00022536"/>
    </source>
</evidence>
<dbReference type="InterPro" id="IPR000742">
    <property type="entry name" value="EGF"/>
</dbReference>
<keyword evidence="4" id="KW-0106">Calcium</keyword>
<gene>
    <name evidence="9" type="ORF">MAR_010726</name>
</gene>
<name>A0ABY7FTT4_MYAAR</name>
<dbReference type="InterPro" id="IPR001881">
    <property type="entry name" value="EGF-like_Ca-bd_dom"/>
</dbReference>
<feature type="non-terminal residue" evidence="9">
    <location>
        <position position="1"/>
    </location>
</feature>
<dbReference type="SUPFAM" id="SSF57184">
    <property type="entry name" value="Growth factor receptor domain"/>
    <property type="match status" value="2"/>
</dbReference>
<feature type="domain" description="EGF-like" evidence="8">
    <location>
        <begin position="102"/>
        <end position="144"/>
    </location>
</feature>
<dbReference type="InterPro" id="IPR026823">
    <property type="entry name" value="cEGF"/>
</dbReference>
<dbReference type="SMART" id="SM00179">
    <property type="entry name" value="EGF_CA"/>
    <property type="match status" value="7"/>
</dbReference>
<comment type="caution">
    <text evidence="7">Lacks conserved residue(s) required for the propagation of feature annotation.</text>
</comment>
<feature type="domain" description="EGF-like" evidence="8">
    <location>
        <begin position="187"/>
        <end position="230"/>
    </location>
</feature>
<evidence type="ECO:0000256" key="5">
    <source>
        <dbReference type="ARBA" id="ARBA00023157"/>
    </source>
</evidence>
<evidence type="ECO:0000256" key="7">
    <source>
        <dbReference type="PROSITE-ProRule" id="PRU00076"/>
    </source>
</evidence>
<keyword evidence="10" id="KW-1185">Reference proteome</keyword>
<proteinExistence type="predicted"/>
<feature type="domain" description="EGF-like" evidence="8">
    <location>
        <begin position="317"/>
        <end position="357"/>
    </location>
</feature>
<dbReference type="PANTHER" id="PTHR24039:SF28">
    <property type="entry name" value="EGF-LIKE DOMAIN-CONTAINING PROTEIN"/>
    <property type="match status" value="1"/>
</dbReference>
<dbReference type="SUPFAM" id="SSF57196">
    <property type="entry name" value="EGF/Laminin"/>
    <property type="match status" value="2"/>
</dbReference>
<dbReference type="EMBL" id="CP111025">
    <property type="protein sequence ID" value="WAR25022.1"/>
    <property type="molecule type" value="Genomic_DNA"/>
</dbReference>
<evidence type="ECO:0000256" key="3">
    <source>
        <dbReference type="ARBA" id="ARBA00022737"/>
    </source>
</evidence>
<dbReference type="Pfam" id="PF07645">
    <property type="entry name" value="EGF_CA"/>
    <property type="match status" value="6"/>
</dbReference>
<protein>
    <submittedName>
        <fullName evidence="9">FBN1-like protein</fullName>
    </submittedName>
</protein>
<evidence type="ECO:0000313" key="10">
    <source>
        <dbReference type="Proteomes" id="UP001164746"/>
    </source>
</evidence>
<dbReference type="PROSITE" id="PS01187">
    <property type="entry name" value="EGF_CA"/>
    <property type="match status" value="3"/>
</dbReference>
<accession>A0ABY7FTT4</accession>
<dbReference type="PROSITE" id="PS01186">
    <property type="entry name" value="EGF_2"/>
    <property type="match status" value="3"/>
</dbReference>
<dbReference type="InterPro" id="IPR049883">
    <property type="entry name" value="NOTCH1_EGF-like"/>
</dbReference>
<keyword evidence="3" id="KW-0677">Repeat</keyword>